<dbReference type="PANTHER" id="PTHR11748">
    <property type="entry name" value="D-LACTATE DEHYDROGENASE"/>
    <property type="match status" value="1"/>
</dbReference>
<name>A0A381PQR0_9ZZZZ</name>
<dbReference type="SUPFAM" id="SSF56176">
    <property type="entry name" value="FAD-binding/transporter-associated domain-like"/>
    <property type="match status" value="1"/>
</dbReference>
<feature type="domain" description="FAD-binding PCMH-type" evidence="3">
    <location>
        <begin position="26"/>
        <end position="205"/>
    </location>
</feature>
<dbReference type="InterPro" id="IPR016169">
    <property type="entry name" value="FAD-bd_PCMH_sub2"/>
</dbReference>
<sequence>MAELLSERLSKAQVVDGFETEPWAVCGRLPQAVVFPESEAQIAEILSLSSEEGWHCVPAGRGSWLHGGQPPQAVDVLLSAERMSDISEYEPADMFISAQAGAGLDALERRTTEGGQWLAVDPPGGDRGTLGAMLAVGTAGPLQAGFGSPRDQVLGATIVSGDGQVLNLGGKVVKNVAGFDLLKLVAGSWGTLGMITSVTMRLYPAPATDRTLLFKESEAADGANLACRLAQTPFPLAAVELLVPGDGESGGGAPSPLVAVRILESTDAADEAERVVSECAGMLPVQRLEGEQSAAIFHNVRAMEDGAELVLRLSLLPTRLPELIETTSQLRGLYDPREGWGMRLAGHAQTGVLRVIIAVVSRSDDWVDRAKTTLGALRRSLEAEGGSLVVSQGPPEIVGAVSAWGALGPTALFTSGIQAALDPAGILNRGTSPQ</sequence>
<dbReference type="Pfam" id="PF01565">
    <property type="entry name" value="FAD_binding_4"/>
    <property type="match status" value="1"/>
</dbReference>
<evidence type="ECO:0000256" key="1">
    <source>
        <dbReference type="ARBA" id="ARBA00022630"/>
    </source>
</evidence>
<dbReference type="InterPro" id="IPR016164">
    <property type="entry name" value="FAD-linked_Oxase-like_C"/>
</dbReference>
<keyword evidence="1" id="KW-0285">Flavoprotein</keyword>
<proteinExistence type="predicted"/>
<dbReference type="GO" id="GO:0071949">
    <property type="term" value="F:FAD binding"/>
    <property type="evidence" value="ECO:0007669"/>
    <property type="project" value="InterPro"/>
</dbReference>
<reference evidence="4" key="1">
    <citation type="submission" date="2018-05" db="EMBL/GenBank/DDBJ databases">
        <authorList>
            <person name="Lanie J.A."/>
            <person name="Ng W.-L."/>
            <person name="Kazmierczak K.M."/>
            <person name="Andrzejewski T.M."/>
            <person name="Davidsen T.M."/>
            <person name="Wayne K.J."/>
            <person name="Tettelin H."/>
            <person name="Glass J.I."/>
            <person name="Rusch D."/>
            <person name="Podicherti R."/>
            <person name="Tsui H.-C.T."/>
            <person name="Winkler M.E."/>
        </authorList>
    </citation>
    <scope>NUCLEOTIDE SEQUENCE</scope>
</reference>
<evidence type="ECO:0000259" key="3">
    <source>
        <dbReference type="PROSITE" id="PS51387"/>
    </source>
</evidence>
<accession>A0A381PQR0</accession>
<evidence type="ECO:0000313" key="4">
    <source>
        <dbReference type="EMBL" id="SUZ68417.1"/>
    </source>
</evidence>
<dbReference type="SUPFAM" id="SSF55103">
    <property type="entry name" value="FAD-linked oxidases, C-terminal domain"/>
    <property type="match status" value="1"/>
</dbReference>
<dbReference type="InterPro" id="IPR036318">
    <property type="entry name" value="FAD-bd_PCMH-like_sf"/>
</dbReference>
<dbReference type="EMBL" id="UINC01001038">
    <property type="protein sequence ID" value="SUZ68417.1"/>
    <property type="molecule type" value="Genomic_DNA"/>
</dbReference>
<dbReference type="InterPro" id="IPR016166">
    <property type="entry name" value="FAD-bd_PCMH"/>
</dbReference>
<dbReference type="AlphaFoldDB" id="A0A381PQR0"/>
<protein>
    <recommendedName>
        <fullName evidence="3">FAD-binding PCMH-type domain-containing protein</fullName>
    </recommendedName>
</protein>
<dbReference type="PANTHER" id="PTHR11748:SF103">
    <property type="entry name" value="GLYCOLATE OXIDASE SUBUNIT GLCE"/>
    <property type="match status" value="1"/>
</dbReference>
<dbReference type="InterPro" id="IPR006094">
    <property type="entry name" value="Oxid_FAD_bind_N"/>
</dbReference>
<evidence type="ECO:0000256" key="2">
    <source>
        <dbReference type="ARBA" id="ARBA00022827"/>
    </source>
</evidence>
<gene>
    <name evidence="4" type="ORF">METZ01_LOCUS21271</name>
</gene>
<organism evidence="4">
    <name type="scientific">marine metagenome</name>
    <dbReference type="NCBI Taxonomy" id="408172"/>
    <lineage>
        <taxon>unclassified sequences</taxon>
        <taxon>metagenomes</taxon>
        <taxon>ecological metagenomes</taxon>
    </lineage>
</organism>
<dbReference type="Gene3D" id="3.30.465.10">
    <property type="match status" value="1"/>
</dbReference>
<keyword evidence="2" id="KW-0274">FAD</keyword>
<dbReference type="PROSITE" id="PS51387">
    <property type="entry name" value="FAD_PCMH"/>
    <property type="match status" value="1"/>
</dbReference>
<dbReference type="GO" id="GO:0003824">
    <property type="term" value="F:catalytic activity"/>
    <property type="evidence" value="ECO:0007669"/>
    <property type="project" value="InterPro"/>
</dbReference>